<dbReference type="PRINTS" id="PR00385">
    <property type="entry name" value="P450"/>
</dbReference>
<accession>A0ABW6X1U4</accession>
<dbReference type="InterPro" id="IPR001128">
    <property type="entry name" value="Cyt_P450"/>
</dbReference>
<dbReference type="Gene3D" id="1.10.630.10">
    <property type="entry name" value="Cytochrome P450"/>
    <property type="match status" value="1"/>
</dbReference>
<gene>
    <name evidence="4" type="ORF">ACFY8O_07900</name>
</gene>
<evidence type="ECO:0000256" key="3">
    <source>
        <dbReference type="SAM" id="MobiDB-lite"/>
    </source>
</evidence>
<evidence type="ECO:0000313" key="4">
    <source>
        <dbReference type="EMBL" id="MFF5895834.1"/>
    </source>
</evidence>
<keyword evidence="5" id="KW-1185">Reference proteome</keyword>
<sequence>MTQRPAPYVLDPAARDADAEHELLRARGSATRIDILGVEAWSVTDPVLLKALLTSPHVSKDARRHWPGFDDAVRTWPLALWVAATNMFTAYGGDHRRLRRIVAPAFSARRVAALRPTVEGIVERLLDGMEAAAPGDVTDVRELFAYPLPIAVIGTLLGVPDGRAGEFRGLVNDVFATTLTPEEAAANTEQLYAMLDALVAAKRADPGEDMASVLIALGEEGADGRTLTEEELRDTLLLMINAGYETTVNLIDQAVTTLLTRPGQLAHVREGRASWADVVEETLRHSPPVKHLPLRYAVTDIPLPDGRTIAEGEAILASYAAANRHPGWHDDPDVFDVTRITKEHLAFGHGIHFCLGAALARMEAEIALGAFFGRFPDAELAPEGGDMRPVPSLISNGHRSLPVRLRPRRDRTGAGEPAQPRPAKNS</sequence>
<dbReference type="PRINTS" id="PR00359">
    <property type="entry name" value="BP450"/>
</dbReference>
<comment type="caution">
    <text evidence="4">The sequence shown here is derived from an EMBL/GenBank/DDBJ whole genome shotgun (WGS) entry which is preliminary data.</text>
</comment>
<keyword evidence="2" id="KW-0560">Oxidoreductase</keyword>
<dbReference type="RefSeq" id="WP_387899951.1">
    <property type="nucleotide sequence ID" value="NZ_JBIBEG010000002.1"/>
</dbReference>
<dbReference type="PANTHER" id="PTHR46696:SF1">
    <property type="entry name" value="CYTOCHROME P450 YJIB-RELATED"/>
    <property type="match status" value="1"/>
</dbReference>
<proteinExistence type="inferred from homology"/>
<organism evidence="4 5">
    <name type="scientific">Streptomyces argenteolus</name>
    <dbReference type="NCBI Taxonomy" id="67274"/>
    <lineage>
        <taxon>Bacteria</taxon>
        <taxon>Bacillati</taxon>
        <taxon>Actinomycetota</taxon>
        <taxon>Actinomycetes</taxon>
        <taxon>Kitasatosporales</taxon>
        <taxon>Streptomycetaceae</taxon>
        <taxon>Streptomyces</taxon>
    </lineage>
</organism>
<keyword evidence="2" id="KW-0408">Iron</keyword>
<dbReference type="CDD" id="cd11029">
    <property type="entry name" value="CYP107-like"/>
    <property type="match status" value="1"/>
</dbReference>
<keyword evidence="2" id="KW-0503">Monooxygenase</keyword>
<dbReference type="Proteomes" id="UP001602322">
    <property type="component" value="Unassembled WGS sequence"/>
</dbReference>
<name>A0ABW6X1U4_9ACTN</name>
<dbReference type="InterPro" id="IPR017972">
    <property type="entry name" value="Cyt_P450_CS"/>
</dbReference>
<reference evidence="4 5" key="1">
    <citation type="submission" date="2024-10" db="EMBL/GenBank/DDBJ databases">
        <title>The Natural Products Discovery Center: Release of the First 8490 Sequenced Strains for Exploring Actinobacteria Biosynthetic Diversity.</title>
        <authorList>
            <person name="Kalkreuter E."/>
            <person name="Kautsar S.A."/>
            <person name="Yang D."/>
            <person name="Bader C.D."/>
            <person name="Teijaro C.N."/>
            <person name="Fluegel L."/>
            <person name="Davis C.M."/>
            <person name="Simpson J.R."/>
            <person name="Lauterbach L."/>
            <person name="Steele A.D."/>
            <person name="Gui C."/>
            <person name="Meng S."/>
            <person name="Li G."/>
            <person name="Viehrig K."/>
            <person name="Ye F."/>
            <person name="Su P."/>
            <person name="Kiefer A.F."/>
            <person name="Nichols A."/>
            <person name="Cepeda A.J."/>
            <person name="Yan W."/>
            <person name="Fan B."/>
            <person name="Jiang Y."/>
            <person name="Adhikari A."/>
            <person name="Zheng C.-J."/>
            <person name="Schuster L."/>
            <person name="Cowan T.M."/>
            <person name="Smanski M.J."/>
            <person name="Chevrette M.G."/>
            <person name="De Carvalho L.P.S."/>
            <person name="Shen B."/>
        </authorList>
    </citation>
    <scope>NUCLEOTIDE SEQUENCE [LARGE SCALE GENOMIC DNA]</scope>
    <source>
        <strain evidence="4 5">NPDC012540</strain>
    </source>
</reference>
<protein>
    <submittedName>
        <fullName evidence="4">Cytochrome P450</fullName>
    </submittedName>
</protein>
<feature type="region of interest" description="Disordered" evidence="3">
    <location>
        <begin position="383"/>
        <end position="426"/>
    </location>
</feature>
<keyword evidence="2" id="KW-0479">Metal-binding</keyword>
<evidence type="ECO:0000256" key="1">
    <source>
        <dbReference type="ARBA" id="ARBA00010617"/>
    </source>
</evidence>
<dbReference type="InterPro" id="IPR002397">
    <property type="entry name" value="Cyt_P450_B"/>
</dbReference>
<keyword evidence="2" id="KW-0349">Heme</keyword>
<dbReference type="PROSITE" id="PS00086">
    <property type="entry name" value="CYTOCHROME_P450"/>
    <property type="match status" value="1"/>
</dbReference>
<evidence type="ECO:0000313" key="5">
    <source>
        <dbReference type="Proteomes" id="UP001602322"/>
    </source>
</evidence>
<evidence type="ECO:0000256" key="2">
    <source>
        <dbReference type="RuleBase" id="RU000461"/>
    </source>
</evidence>
<comment type="similarity">
    <text evidence="1 2">Belongs to the cytochrome P450 family.</text>
</comment>
<dbReference type="EMBL" id="JBIBEG010000002">
    <property type="protein sequence ID" value="MFF5895834.1"/>
    <property type="molecule type" value="Genomic_DNA"/>
</dbReference>
<dbReference type="SUPFAM" id="SSF48264">
    <property type="entry name" value="Cytochrome P450"/>
    <property type="match status" value="1"/>
</dbReference>
<dbReference type="InterPro" id="IPR036396">
    <property type="entry name" value="Cyt_P450_sf"/>
</dbReference>
<dbReference type="PANTHER" id="PTHR46696">
    <property type="entry name" value="P450, PUTATIVE (EUROFUNG)-RELATED"/>
    <property type="match status" value="1"/>
</dbReference>
<dbReference type="Pfam" id="PF00067">
    <property type="entry name" value="p450"/>
    <property type="match status" value="1"/>
</dbReference>